<sequence>MQQKRSKTEPALVSVVRKRAYELAPSGSANGFTETLSHTGHSVYLCVKSRICGKKEELLKQLDDLKVELSQLHDAKVTAGAAYRLSKNRVVHKFIAHILTIINQTQKENLRTSYKGKYKPLNLWPKKTCAMCWQLNKTRGEPEDQETAKQLQ</sequence>
<dbReference type="GO" id="GO:0022625">
    <property type="term" value="C:cytosolic large ribosomal subunit"/>
    <property type="evidence" value="ECO:0007669"/>
    <property type="project" value="InterPro"/>
</dbReference>
<reference evidence="8" key="1">
    <citation type="submission" date="2012-07" db="EMBL/GenBank/DDBJ databases">
        <title>Genome of the Chinese tree shrew, a rising model animal genetically related to primates.</title>
        <authorList>
            <person name="Zhang G."/>
            <person name="Fan Y."/>
            <person name="Yao Y."/>
            <person name="Huang Z."/>
        </authorList>
    </citation>
    <scope>NUCLEOTIDE SEQUENCE [LARGE SCALE GENOMIC DNA]</scope>
</reference>
<keyword evidence="8" id="KW-1185">Reference proteome</keyword>
<dbReference type="Gene3D" id="1.10.287.310">
    <property type="match status" value="1"/>
</dbReference>
<dbReference type="PANTHER" id="PTHR45722:SF2">
    <property type="entry name" value="LARGE RIBOSOMAL SUBUNIT PROTEIN UL29-RELATED"/>
    <property type="match status" value="1"/>
</dbReference>
<dbReference type="InParanoid" id="L9JAC0"/>
<comment type="subunit">
    <text evidence="2">Component of the large ribosomal subunit.</text>
</comment>
<dbReference type="Proteomes" id="UP000011518">
    <property type="component" value="Unassembled WGS sequence"/>
</dbReference>
<evidence type="ECO:0000256" key="3">
    <source>
        <dbReference type="ARBA" id="ARBA00022980"/>
    </source>
</evidence>
<comment type="similarity">
    <text evidence="1">Belongs to the universal ribosomal protein uL29 family.</text>
</comment>
<dbReference type="GO" id="GO:0003729">
    <property type="term" value="F:mRNA binding"/>
    <property type="evidence" value="ECO:0007669"/>
    <property type="project" value="TreeGrafter"/>
</dbReference>
<proteinExistence type="inferred from homology"/>
<evidence type="ECO:0000256" key="6">
    <source>
        <dbReference type="ARBA" id="ARBA00035334"/>
    </source>
</evidence>
<protein>
    <recommendedName>
        <fullName evidence="5">Large ribosomal subunit protein uL29</fullName>
    </recommendedName>
    <alternativeName>
        <fullName evidence="6">60S ribosomal protein L35</fullName>
    </alternativeName>
</protein>
<dbReference type="NCBIfam" id="TIGR00012">
    <property type="entry name" value="L29"/>
    <property type="match status" value="1"/>
</dbReference>
<evidence type="ECO:0000313" key="7">
    <source>
        <dbReference type="EMBL" id="ELW47303.1"/>
    </source>
</evidence>
<dbReference type="FunFam" id="1.10.287.310:FF:000002">
    <property type="entry name" value="60S ribosomal protein L35"/>
    <property type="match status" value="1"/>
</dbReference>
<dbReference type="PANTHER" id="PTHR45722">
    <property type="entry name" value="60S RIBOSOMAL PROTEIN L35"/>
    <property type="match status" value="1"/>
</dbReference>
<dbReference type="STRING" id="246437.L9JAC0"/>
<evidence type="ECO:0000256" key="4">
    <source>
        <dbReference type="ARBA" id="ARBA00023274"/>
    </source>
</evidence>
<organism evidence="7 8">
    <name type="scientific">Tupaia chinensis</name>
    <name type="common">Chinese tree shrew</name>
    <name type="synonym">Tupaia belangeri chinensis</name>
    <dbReference type="NCBI Taxonomy" id="246437"/>
    <lineage>
        <taxon>Eukaryota</taxon>
        <taxon>Metazoa</taxon>
        <taxon>Chordata</taxon>
        <taxon>Craniata</taxon>
        <taxon>Vertebrata</taxon>
        <taxon>Euteleostomi</taxon>
        <taxon>Mammalia</taxon>
        <taxon>Eutheria</taxon>
        <taxon>Euarchontoglires</taxon>
        <taxon>Scandentia</taxon>
        <taxon>Tupaiidae</taxon>
        <taxon>Tupaia</taxon>
    </lineage>
</organism>
<evidence type="ECO:0000256" key="1">
    <source>
        <dbReference type="ARBA" id="ARBA00009254"/>
    </source>
</evidence>
<evidence type="ECO:0000256" key="2">
    <source>
        <dbReference type="ARBA" id="ARBA00011133"/>
    </source>
</evidence>
<evidence type="ECO:0000256" key="5">
    <source>
        <dbReference type="ARBA" id="ARBA00035204"/>
    </source>
</evidence>
<dbReference type="SUPFAM" id="SSF46561">
    <property type="entry name" value="Ribosomal protein L29 (L29p)"/>
    <property type="match status" value="1"/>
</dbReference>
<accession>L9JAC0</accession>
<reference evidence="8" key="2">
    <citation type="journal article" date="2013" name="Nat. Commun.">
        <title>Genome of the Chinese tree shrew.</title>
        <authorList>
            <person name="Fan Y."/>
            <person name="Huang Z.Y."/>
            <person name="Cao C.C."/>
            <person name="Chen C.S."/>
            <person name="Chen Y.X."/>
            <person name="Fan D.D."/>
            <person name="He J."/>
            <person name="Hou H.L."/>
            <person name="Hu L."/>
            <person name="Hu X.T."/>
            <person name="Jiang X.T."/>
            <person name="Lai R."/>
            <person name="Lang Y.S."/>
            <person name="Liang B."/>
            <person name="Liao S.G."/>
            <person name="Mu D."/>
            <person name="Ma Y.Y."/>
            <person name="Niu Y.Y."/>
            <person name="Sun X.Q."/>
            <person name="Xia J.Q."/>
            <person name="Xiao J."/>
            <person name="Xiong Z.Q."/>
            <person name="Xu L."/>
            <person name="Yang L."/>
            <person name="Zhang Y."/>
            <person name="Zhao W."/>
            <person name="Zhao X.D."/>
            <person name="Zheng Y.T."/>
            <person name="Zhou J.M."/>
            <person name="Zhu Y.B."/>
            <person name="Zhang G.J."/>
            <person name="Wang J."/>
            <person name="Yao Y.G."/>
        </authorList>
    </citation>
    <scope>NUCLEOTIDE SEQUENCE [LARGE SCALE GENOMIC DNA]</scope>
</reference>
<evidence type="ECO:0000313" key="8">
    <source>
        <dbReference type="Proteomes" id="UP000011518"/>
    </source>
</evidence>
<dbReference type="GO" id="GO:0003735">
    <property type="term" value="F:structural constituent of ribosome"/>
    <property type="evidence" value="ECO:0007669"/>
    <property type="project" value="InterPro"/>
</dbReference>
<dbReference type="InterPro" id="IPR045059">
    <property type="entry name" value="Ribosomal_uL29_euk"/>
</dbReference>
<dbReference type="EMBL" id="KB321130">
    <property type="protein sequence ID" value="ELW47303.1"/>
    <property type="molecule type" value="Genomic_DNA"/>
</dbReference>
<keyword evidence="4" id="KW-0687">Ribonucleoprotein</keyword>
<name>L9JAC0_TUPCH</name>
<dbReference type="GO" id="GO:0000463">
    <property type="term" value="P:maturation of LSU-rRNA from tricistronic rRNA transcript (SSU-rRNA, 5.8S rRNA, LSU-rRNA)"/>
    <property type="evidence" value="ECO:0007669"/>
    <property type="project" value="InterPro"/>
</dbReference>
<keyword evidence="3 7" id="KW-0689">Ribosomal protein</keyword>
<dbReference type="InterPro" id="IPR001854">
    <property type="entry name" value="Ribosomal_uL29"/>
</dbReference>
<dbReference type="InterPro" id="IPR036049">
    <property type="entry name" value="Ribosomal_uL29_sf"/>
</dbReference>
<dbReference type="GO" id="GO:0006412">
    <property type="term" value="P:translation"/>
    <property type="evidence" value="ECO:0007669"/>
    <property type="project" value="InterPro"/>
</dbReference>
<dbReference type="Pfam" id="PF00831">
    <property type="entry name" value="Ribosomal_L29"/>
    <property type="match status" value="1"/>
</dbReference>
<gene>
    <name evidence="7" type="ORF">TREES_T100004570</name>
</gene>
<dbReference type="AlphaFoldDB" id="L9JAC0"/>